<protein>
    <recommendedName>
        <fullName evidence="6">RND transporter</fullName>
    </recommendedName>
</protein>
<dbReference type="Gene3D" id="1.20.1600.10">
    <property type="entry name" value="Outer membrane efflux proteins (OEP)"/>
    <property type="match status" value="1"/>
</dbReference>
<proteinExistence type="inferred from homology"/>
<evidence type="ECO:0000256" key="3">
    <source>
        <dbReference type="SAM" id="MobiDB-lite"/>
    </source>
</evidence>
<accession>A0A8J3D9U6</accession>
<dbReference type="InterPro" id="IPR003423">
    <property type="entry name" value="OMP_efflux"/>
</dbReference>
<dbReference type="Proteomes" id="UP000642829">
    <property type="component" value="Unassembled WGS sequence"/>
</dbReference>
<dbReference type="SUPFAM" id="SSF56954">
    <property type="entry name" value="Outer membrane efflux proteins (OEP)"/>
    <property type="match status" value="1"/>
</dbReference>
<dbReference type="AlphaFoldDB" id="A0A8J3D9U6"/>
<dbReference type="Gene3D" id="2.20.200.10">
    <property type="entry name" value="Outer membrane efflux proteins (OEP)"/>
    <property type="match status" value="1"/>
</dbReference>
<dbReference type="PANTHER" id="PTHR30203:SF33">
    <property type="entry name" value="BLR4455 PROTEIN"/>
    <property type="match status" value="1"/>
</dbReference>
<reference evidence="4" key="2">
    <citation type="submission" date="2020-09" db="EMBL/GenBank/DDBJ databases">
        <authorList>
            <person name="Sun Q."/>
            <person name="Kim S."/>
        </authorList>
    </citation>
    <scope>NUCLEOTIDE SEQUENCE</scope>
    <source>
        <strain evidence="4">KCTC 12870</strain>
    </source>
</reference>
<reference evidence="4" key="1">
    <citation type="journal article" date="2014" name="Int. J. Syst. Evol. Microbiol.">
        <title>Complete genome sequence of Corynebacterium casei LMG S-19264T (=DSM 44701T), isolated from a smear-ripened cheese.</title>
        <authorList>
            <consortium name="US DOE Joint Genome Institute (JGI-PGF)"/>
            <person name="Walter F."/>
            <person name="Albersmeier A."/>
            <person name="Kalinowski J."/>
            <person name="Ruckert C."/>
        </authorList>
    </citation>
    <scope>NUCLEOTIDE SEQUENCE</scope>
    <source>
        <strain evidence="4">KCTC 12870</strain>
    </source>
</reference>
<keyword evidence="5" id="KW-1185">Reference proteome</keyword>
<feature type="compositionally biased region" description="Low complexity" evidence="3">
    <location>
        <begin position="474"/>
        <end position="485"/>
    </location>
</feature>
<organism evidence="4 5">
    <name type="scientific">Cerasicoccus arenae</name>
    <dbReference type="NCBI Taxonomy" id="424488"/>
    <lineage>
        <taxon>Bacteria</taxon>
        <taxon>Pseudomonadati</taxon>
        <taxon>Verrucomicrobiota</taxon>
        <taxon>Opitutia</taxon>
        <taxon>Puniceicoccales</taxon>
        <taxon>Cerasicoccaceae</taxon>
        <taxon>Cerasicoccus</taxon>
    </lineage>
</organism>
<keyword evidence="2" id="KW-0564">Palmitate</keyword>
<evidence type="ECO:0000313" key="5">
    <source>
        <dbReference type="Proteomes" id="UP000642829"/>
    </source>
</evidence>
<dbReference type="GO" id="GO:0015562">
    <property type="term" value="F:efflux transmembrane transporter activity"/>
    <property type="evidence" value="ECO:0007669"/>
    <property type="project" value="InterPro"/>
</dbReference>
<evidence type="ECO:0000256" key="2">
    <source>
        <dbReference type="RuleBase" id="RU362097"/>
    </source>
</evidence>
<sequence length="495" mass="54001">MTCTQFLRPALATLIALGFSGCMVGPDYVSPAPEVPTELKYENRTAATSLVGWWTAYRDPQLAALIQTATVANPDLAAALARVDRAAASVGVARSELFPQVDFFTEAVRQRSSGNLTNPGTNASTRNNFDSALGLTWELDVWGRVRRLTASALAEAQAEADAFGYAMVLVQTLVAEQYFQIRTLDERIGILEQTVVGRKKSLDLVEVRRDSGLADDLEYYQARTEWSIARSGLEGFRRRRALAENALAILLGEYPSAFTLPQQLDWHPLLPPSPIAVSSTLLERRPDIAQAESLVKAASELIGARIAEYFPRIQITGDVGFAAADAGNWFTRSSLFGSLGPSVSVPVFTAGRVASRIDEAKADYAELLQLYRSQVFTAFQEVEDSLAALQFLQVQVTAQQDAAYSARAAADLAQQRYENGLVNYLEVVDTERTALNNALALVELENEQYVQQLALIRALGGGWQPPILPDQNDNNALLDSALNTAPPKPSANEMR</sequence>
<feature type="region of interest" description="Disordered" evidence="3">
    <location>
        <begin position="474"/>
        <end position="495"/>
    </location>
</feature>
<evidence type="ECO:0000313" key="4">
    <source>
        <dbReference type="EMBL" id="GHB92818.1"/>
    </source>
</evidence>
<keyword evidence="2" id="KW-0472">Membrane</keyword>
<dbReference type="InterPro" id="IPR010131">
    <property type="entry name" value="MdtP/NodT-like"/>
</dbReference>
<keyword evidence="2" id="KW-0812">Transmembrane</keyword>
<name>A0A8J3D9U6_9BACT</name>
<feature type="signal peptide" evidence="2">
    <location>
        <begin position="1"/>
        <end position="24"/>
    </location>
</feature>
<comment type="subcellular location">
    <subcellularLocation>
        <location evidence="2">Cell membrane</location>
        <topology evidence="2">Lipid-anchor</topology>
    </subcellularLocation>
</comment>
<evidence type="ECO:0008006" key="6">
    <source>
        <dbReference type="Google" id="ProtNLM"/>
    </source>
</evidence>
<keyword evidence="2" id="KW-0449">Lipoprotein</keyword>
<dbReference type="NCBIfam" id="TIGR01845">
    <property type="entry name" value="outer_NodT"/>
    <property type="match status" value="1"/>
</dbReference>
<gene>
    <name evidence="4" type="ORF">GCM10007047_05120</name>
</gene>
<dbReference type="PANTHER" id="PTHR30203">
    <property type="entry name" value="OUTER MEMBRANE CATION EFFLUX PROTEIN"/>
    <property type="match status" value="1"/>
</dbReference>
<comment type="caution">
    <text evidence="4">The sequence shown here is derived from an EMBL/GenBank/DDBJ whole genome shotgun (WGS) entry which is preliminary data.</text>
</comment>
<dbReference type="RefSeq" id="WP_189511536.1">
    <property type="nucleotide sequence ID" value="NZ_BMXG01000002.1"/>
</dbReference>
<dbReference type="EMBL" id="BMXG01000002">
    <property type="protein sequence ID" value="GHB92818.1"/>
    <property type="molecule type" value="Genomic_DNA"/>
</dbReference>
<keyword evidence="2" id="KW-0732">Signal</keyword>
<keyword evidence="2" id="KW-1134">Transmembrane beta strand</keyword>
<evidence type="ECO:0000256" key="1">
    <source>
        <dbReference type="ARBA" id="ARBA00007613"/>
    </source>
</evidence>
<dbReference type="Pfam" id="PF02321">
    <property type="entry name" value="OEP"/>
    <property type="match status" value="2"/>
</dbReference>
<feature type="chain" id="PRO_5035342331" description="RND transporter" evidence="2">
    <location>
        <begin position="25"/>
        <end position="495"/>
    </location>
</feature>
<dbReference type="GO" id="GO:0005886">
    <property type="term" value="C:plasma membrane"/>
    <property type="evidence" value="ECO:0007669"/>
    <property type="project" value="UniProtKB-SubCell"/>
</dbReference>
<comment type="similarity">
    <text evidence="1 2">Belongs to the outer membrane factor (OMF) (TC 1.B.17) family.</text>
</comment>